<dbReference type="NCBIfam" id="TIGR02705">
    <property type="entry name" value="nudix_YtkD"/>
    <property type="match status" value="1"/>
</dbReference>
<dbReference type="InterPro" id="IPR014078">
    <property type="entry name" value="Nudix_YtkD"/>
</dbReference>
<evidence type="ECO:0000256" key="5">
    <source>
        <dbReference type="ARBA" id="ARBA00022842"/>
    </source>
</evidence>
<comment type="similarity">
    <text evidence="2 6">Belongs to the Nudix hydrolase family.</text>
</comment>
<proteinExistence type="inferred from homology"/>
<dbReference type="InterPro" id="IPR020476">
    <property type="entry name" value="Nudix_hydrolase"/>
</dbReference>
<dbReference type="InterPro" id="IPR000086">
    <property type="entry name" value="NUDIX_hydrolase_dom"/>
</dbReference>
<keyword evidence="9" id="KW-1185">Reference proteome</keyword>
<dbReference type="PROSITE" id="PS51462">
    <property type="entry name" value="NUDIX"/>
    <property type="match status" value="1"/>
</dbReference>
<dbReference type="RefSeq" id="WP_389363760.1">
    <property type="nucleotide sequence ID" value="NZ_JBIACK010000015.1"/>
</dbReference>
<dbReference type="PRINTS" id="PR00502">
    <property type="entry name" value="NUDIXFAMILY"/>
</dbReference>
<dbReference type="SUPFAM" id="SSF55811">
    <property type="entry name" value="Nudix"/>
    <property type="match status" value="1"/>
</dbReference>
<accession>A0ABW6KKF1</accession>
<dbReference type="CDD" id="cd04665">
    <property type="entry name" value="NUDIX_RppH"/>
    <property type="match status" value="1"/>
</dbReference>
<organism evidence="8 9">
    <name type="scientific">Cytobacillus spartinae</name>
    <dbReference type="NCBI Taxonomy" id="3299023"/>
    <lineage>
        <taxon>Bacteria</taxon>
        <taxon>Bacillati</taxon>
        <taxon>Bacillota</taxon>
        <taxon>Bacilli</taxon>
        <taxon>Bacillales</taxon>
        <taxon>Bacillaceae</taxon>
        <taxon>Cytobacillus</taxon>
    </lineage>
</organism>
<name>A0ABW6KKF1_9BACI</name>
<reference evidence="8 9" key="1">
    <citation type="submission" date="2024-08" db="EMBL/GenBank/DDBJ databases">
        <title>Two novel Cytobacillus novel species.</title>
        <authorList>
            <person name="Liu G."/>
        </authorList>
    </citation>
    <scope>NUCLEOTIDE SEQUENCE [LARGE SCALE GENOMIC DNA]</scope>
    <source>
        <strain evidence="8 9">FJAT-54145</strain>
    </source>
</reference>
<evidence type="ECO:0000256" key="1">
    <source>
        <dbReference type="ARBA" id="ARBA00001946"/>
    </source>
</evidence>
<dbReference type="PROSITE" id="PS00893">
    <property type="entry name" value="NUDIX_BOX"/>
    <property type="match status" value="1"/>
</dbReference>
<dbReference type="Pfam" id="PF00293">
    <property type="entry name" value="NUDIX"/>
    <property type="match status" value="1"/>
</dbReference>
<dbReference type="InterPro" id="IPR015797">
    <property type="entry name" value="NUDIX_hydrolase-like_dom_sf"/>
</dbReference>
<comment type="caution">
    <text evidence="8">The sequence shown here is derived from an EMBL/GenBank/DDBJ whole genome shotgun (WGS) entry which is preliminary data.</text>
</comment>
<keyword evidence="3" id="KW-0479">Metal-binding</keyword>
<feature type="domain" description="Nudix hydrolase" evidence="7">
    <location>
        <begin position="11"/>
        <end position="145"/>
    </location>
</feature>
<keyword evidence="5" id="KW-0460">Magnesium</keyword>
<dbReference type="EMBL" id="JBIACK010000015">
    <property type="protein sequence ID" value="MFE8703320.1"/>
    <property type="molecule type" value="Genomic_DNA"/>
</dbReference>
<comment type="cofactor">
    <cofactor evidence="1">
        <name>Mg(2+)</name>
        <dbReference type="ChEBI" id="CHEBI:18420"/>
    </cofactor>
</comment>
<evidence type="ECO:0000256" key="2">
    <source>
        <dbReference type="ARBA" id="ARBA00005582"/>
    </source>
</evidence>
<evidence type="ECO:0000256" key="3">
    <source>
        <dbReference type="ARBA" id="ARBA00022723"/>
    </source>
</evidence>
<dbReference type="InterPro" id="IPR020084">
    <property type="entry name" value="NUDIX_hydrolase_CS"/>
</dbReference>
<dbReference type="Gene3D" id="3.90.79.10">
    <property type="entry name" value="Nucleoside Triphosphate Pyrophosphohydrolase"/>
    <property type="match status" value="1"/>
</dbReference>
<dbReference type="PANTHER" id="PTHR43758">
    <property type="entry name" value="7,8-DIHYDRO-8-OXOGUANINE TRIPHOSPHATASE"/>
    <property type="match status" value="1"/>
</dbReference>
<keyword evidence="4 6" id="KW-0378">Hydrolase</keyword>
<dbReference type="Proteomes" id="UP001601059">
    <property type="component" value="Unassembled WGS sequence"/>
</dbReference>
<evidence type="ECO:0000259" key="7">
    <source>
        <dbReference type="PROSITE" id="PS51462"/>
    </source>
</evidence>
<gene>
    <name evidence="8" type="primary">ytkD</name>
    <name evidence="8" type="ORF">ACFYKX_22425</name>
</gene>
<evidence type="ECO:0000313" key="8">
    <source>
        <dbReference type="EMBL" id="MFE8703320.1"/>
    </source>
</evidence>
<protein>
    <submittedName>
        <fullName evidence="8">RNA deprotection pyrophosphohydrolase</fullName>
    </submittedName>
</protein>
<evidence type="ECO:0000256" key="6">
    <source>
        <dbReference type="RuleBase" id="RU003476"/>
    </source>
</evidence>
<dbReference type="PANTHER" id="PTHR43758:SF8">
    <property type="entry name" value="8-OXO-DGTP DIPHOSPHATASE YTKD-RELATED"/>
    <property type="match status" value="1"/>
</dbReference>
<sequence>MEEFKDFNGNTVRLSFKPNTFIKLAKHVLVICEYNGQWVLTNHKKRGLEFPGGKVEADETLEAAAKREVYEETGAVIRSLDHIGDYEVLDKNNIFIKAIFYGKVERIVPKENYLETDGPVLIGEDLLEKRLDSQYSFIMKDRVIEESLKYVNGIRKQNL</sequence>
<evidence type="ECO:0000313" key="9">
    <source>
        <dbReference type="Proteomes" id="UP001601059"/>
    </source>
</evidence>
<evidence type="ECO:0000256" key="4">
    <source>
        <dbReference type="ARBA" id="ARBA00022801"/>
    </source>
</evidence>